<keyword evidence="3" id="KW-1185">Reference proteome</keyword>
<dbReference type="EMBL" id="CP119916">
    <property type="protein sequence ID" value="WFD14179.1"/>
    <property type="molecule type" value="Genomic_DNA"/>
</dbReference>
<feature type="compositionally biased region" description="Basic and acidic residues" evidence="1">
    <location>
        <begin position="453"/>
        <end position="464"/>
    </location>
</feature>
<protein>
    <recommendedName>
        <fullName evidence="4">CUE domain-containing protein</fullName>
    </recommendedName>
</protein>
<name>A0AAJ5Z1I3_9BASI</name>
<feature type="region of interest" description="Disordered" evidence="1">
    <location>
        <begin position="327"/>
        <end position="346"/>
    </location>
</feature>
<dbReference type="Proteomes" id="UP001217582">
    <property type="component" value="Chromosome 1"/>
</dbReference>
<evidence type="ECO:0000313" key="3">
    <source>
        <dbReference type="Proteomes" id="UP001217582"/>
    </source>
</evidence>
<organism evidence="2 3">
    <name type="scientific">Malassezia arunalokei</name>
    <dbReference type="NCBI Taxonomy" id="1514897"/>
    <lineage>
        <taxon>Eukaryota</taxon>
        <taxon>Fungi</taxon>
        <taxon>Dikarya</taxon>
        <taxon>Basidiomycota</taxon>
        <taxon>Ustilaginomycotina</taxon>
        <taxon>Malasseziomycetes</taxon>
        <taxon>Malasseziales</taxon>
        <taxon>Malasseziaceae</taxon>
        <taxon>Malassezia</taxon>
    </lineage>
</organism>
<reference evidence="2 3" key="1">
    <citation type="submission" date="2023-03" db="EMBL/GenBank/DDBJ databases">
        <title>Mating type loci evolution in Malassezia.</title>
        <authorList>
            <person name="Coelho M.A."/>
        </authorList>
    </citation>
    <scope>NUCLEOTIDE SEQUENCE [LARGE SCALE GENOMIC DNA]</scope>
    <source>
        <strain evidence="2 3">CBS 13387</strain>
    </source>
</reference>
<feature type="region of interest" description="Disordered" evidence="1">
    <location>
        <begin position="451"/>
        <end position="480"/>
    </location>
</feature>
<evidence type="ECO:0008006" key="4">
    <source>
        <dbReference type="Google" id="ProtNLM"/>
    </source>
</evidence>
<dbReference type="AlphaFoldDB" id="A0AAJ5Z1I3"/>
<gene>
    <name evidence="2" type="ORF">MARU1_000178</name>
</gene>
<feature type="compositionally biased region" description="Basic residues" evidence="1">
    <location>
        <begin position="465"/>
        <end position="480"/>
    </location>
</feature>
<proteinExistence type="predicted"/>
<accession>A0AAJ5Z1I3</accession>
<evidence type="ECO:0000313" key="2">
    <source>
        <dbReference type="EMBL" id="WFD14179.1"/>
    </source>
</evidence>
<evidence type="ECO:0000256" key="1">
    <source>
        <dbReference type="SAM" id="MobiDB-lite"/>
    </source>
</evidence>
<sequence length="480" mass="52020">MSMHAALWRALPADPAGVARACLMHRELEGIVQGVLTSLAQKVLASEPVDQAAVHGVLEFLVRLCAHGDPSLVEGACGKAHLVDACILASTCDVDVRPLFVMLWPQREIDAWIQVATWALGHARQASTWTESVQRIRRAARMAYAVLDVLTISSKDELYPLAELVATLYHVELHARHIPPDEASSSATPWPTHWLATKVDLLSVADRCVSLAPAVLDALTLHAHHIPDAVALVDAPLLVDLRMAAPPCAPHLPGGAAMPFPGAAWAAVRASLTTRVDPALVDLVLSVLPQLERRVVERRLSRSRYATMAPEEIVLAFLDDPDGLRDIEADHDPMPPSSAKPPTDDTLPADVKAAILASAESQATTDRILSDLGSSPSERLLLQAYQMDASVFARSKAARAMPARSQLREALAPYGLGSDEQIEEWAMLFHRDPYKEAKLAQAQTMVAPNLNVRTERTWAPDRGRGGRIPRGRGRGRGRGS</sequence>